<dbReference type="InterPro" id="IPR038595">
    <property type="entry name" value="LOR_sf"/>
</dbReference>
<dbReference type="PANTHER" id="PTHR31087">
    <property type="match status" value="1"/>
</dbReference>
<organism evidence="2">
    <name type="scientific">bioreactor metagenome</name>
    <dbReference type="NCBI Taxonomy" id="1076179"/>
    <lineage>
        <taxon>unclassified sequences</taxon>
        <taxon>metagenomes</taxon>
        <taxon>ecological metagenomes</taxon>
    </lineage>
</organism>
<dbReference type="InterPro" id="IPR025659">
    <property type="entry name" value="Tubby-like_C"/>
</dbReference>
<dbReference type="Gene3D" id="2.40.160.200">
    <property type="entry name" value="LURP1-related"/>
    <property type="match status" value="1"/>
</dbReference>
<gene>
    <name evidence="2" type="ORF">SDC9_81472</name>
</gene>
<dbReference type="EMBL" id="VSSQ01007110">
    <property type="protein sequence ID" value="MPM34882.1"/>
    <property type="molecule type" value="Genomic_DNA"/>
</dbReference>
<dbReference type="Pfam" id="PF04525">
    <property type="entry name" value="LOR"/>
    <property type="match status" value="1"/>
</dbReference>
<evidence type="ECO:0008006" key="3">
    <source>
        <dbReference type="Google" id="ProtNLM"/>
    </source>
</evidence>
<evidence type="ECO:0000313" key="2">
    <source>
        <dbReference type="EMBL" id="MPM34882.1"/>
    </source>
</evidence>
<name>A0A644Z2A1_9ZZZZ</name>
<accession>A0A644Z2A1</accession>
<comment type="similarity">
    <text evidence="1">Belongs to the LOR family.</text>
</comment>
<dbReference type="InterPro" id="IPR007612">
    <property type="entry name" value="LOR"/>
</dbReference>
<proteinExistence type="inferred from homology"/>
<dbReference type="PANTHER" id="PTHR31087:SF161">
    <property type="entry name" value="TUBBY C 2 FAMILY PROTEIN"/>
    <property type="match status" value="1"/>
</dbReference>
<protein>
    <recommendedName>
        <fullName evidence="3">LURP-one-related family protein</fullName>
    </recommendedName>
</protein>
<reference evidence="2" key="1">
    <citation type="submission" date="2019-08" db="EMBL/GenBank/DDBJ databases">
        <authorList>
            <person name="Kucharzyk K."/>
            <person name="Murdoch R.W."/>
            <person name="Higgins S."/>
            <person name="Loffler F."/>
        </authorList>
    </citation>
    <scope>NUCLEOTIDE SEQUENCE</scope>
</reference>
<dbReference type="AlphaFoldDB" id="A0A644Z2A1"/>
<dbReference type="SUPFAM" id="SSF54518">
    <property type="entry name" value="Tubby C-terminal domain-like"/>
    <property type="match status" value="1"/>
</dbReference>
<comment type="caution">
    <text evidence="2">The sequence shown here is derived from an EMBL/GenBank/DDBJ whole genome shotgun (WGS) entry which is preliminary data.</text>
</comment>
<sequence>MRYVINQRIFAFGDDFSIKDYTGREVYFVKGKVFSIGDKLKLYDCQGQEVINIRQKVFAFLPEYYIDLYGQEVARVKKQFTLFSQKFDIDSSLGTFEVCGNILAHNFEIYKNGTIVAEVSKKWLAIRDSYTVDIDESENHAFILALCIVIDQVLHDNNKNNN</sequence>
<evidence type="ECO:0000256" key="1">
    <source>
        <dbReference type="ARBA" id="ARBA00005437"/>
    </source>
</evidence>